<evidence type="ECO:0000313" key="6">
    <source>
        <dbReference type="EMBL" id="PTE13034.1"/>
    </source>
</evidence>
<sequence>MTEAAAPSEPTALTRHIEERYHARHREQLPQLVAMAERVEDVHFGDVGVPDGLSALLHEMLGELEVHMKKEELILFPAIRKGGMPGIETPIAVMRADHAGHDRELAEILRLTANLTLPDGACGTWTGLYRGLDEFARDLTEHMRLENDVLFPQFEAERRADV</sequence>
<dbReference type="AlphaFoldDB" id="A0A2T4J554"/>
<dbReference type="OrthoDB" id="9797132at2"/>
<dbReference type="Pfam" id="PF01814">
    <property type="entry name" value="Hemerythrin"/>
    <property type="match status" value="1"/>
</dbReference>
<organism evidence="6 7">
    <name type="scientific">Phaeovulum veldkampii DSM 11550</name>
    <dbReference type="NCBI Taxonomy" id="1185920"/>
    <lineage>
        <taxon>Bacteria</taxon>
        <taxon>Pseudomonadati</taxon>
        <taxon>Pseudomonadota</taxon>
        <taxon>Alphaproteobacteria</taxon>
        <taxon>Rhodobacterales</taxon>
        <taxon>Paracoccaceae</taxon>
        <taxon>Phaeovulum</taxon>
    </lineage>
</organism>
<dbReference type="PANTHER" id="PTHR36438:SF1">
    <property type="entry name" value="IRON-SULFUR CLUSTER REPAIR PROTEIN YTFE"/>
    <property type="match status" value="1"/>
</dbReference>
<dbReference type="Proteomes" id="UP000241899">
    <property type="component" value="Unassembled WGS sequence"/>
</dbReference>
<dbReference type="EMBL" id="PZKF01000094">
    <property type="protein sequence ID" value="PTE13034.1"/>
    <property type="molecule type" value="Genomic_DNA"/>
</dbReference>
<dbReference type="InterPro" id="IPR019903">
    <property type="entry name" value="RIC_family"/>
</dbReference>
<comment type="caution">
    <text evidence="6">The sequence shown here is derived from an EMBL/GenBank/DDBJ whole genome shotgun (WGS) entry which is preliminary data.</text>
</comment>
<proteinExistence type="predicted"/>
<evidence type="ECO:0000256" key="1">
    <source>
        <dbReference type="ARBA" id="ARBA00004496"/>
    </source>
</evidence>
<evidence type="ECO:0000256" key="4">
    <source>
        <dbReference type="ARBA" id="ARBA00023004"/>
    </source>
</evidence>
<feature type="domain" description="Hemerythrin-like" evidence="5">
    <location>
        <begin position="18"/>
        <end position="153"/>
    </location>
</feature>
<dbReference type="PANTHER" id="PTHR36438">
    <property type="entry name" value="IRON-SULFUR CLUSTER REPAIR PROTEIN YTFE"/>
    <property type="match status" value="1"/>
</dbReference>
<evidence type="ECO:0000256" key="2">
    <source>
        <dbReference type="ARBA" id="ARBA00022490"/>
    </source>
</evidence>
<dbReference type="RefSeq" id="WP_107326284.1">
    <property type="nucleotide sequence ID" value="NZ_NHSP01000035.1"/>
</dbReference>
<comment type="subcellular location">
    <subcellularLocation>
        <location evidence="1">Cytoplasm</location>
    </subcellularLocation>
</comment>
<protein>
    <recommendedName>
        <fullName evidence="5">Hemerythrin-like domain-containing protein</fullName>
    </recommendedName>
</protein>
<keyword evidence="7" id="KW-1185">Reference proteome</keyword>
<name>A0A2T4J554_9RHOB</name>
<keyword evidence="4" id="KW-0408">Iron</keyword>
<evidence type="ECO:0000313" key="7">
    <source>
        <dbReference type="Proteomes" id="UP000241899"/>
    </source>
</evidence>
<dbReference type="Gene3D" id="1.20.120.520">
    <property type="entry name" value="nmb1532 protein domain like"/>
    <property type="match status" value="1"/>
</dbReference>
<dbReference type="InterPro" id="IPR012312">
    <property type="entry name" value="Hemerythrin-like"/>
</dbReference>
<evidence type="ECO:0000259" key="5">
    <source>
        <dbReference type="Pfam" id="PF01814"/>
    </source>
</evidence>
<dbReference type="GO" id="GO:0046872">
    <property type="term" value="F:metal ion binding"/>
    <property type="evidence" value="ECO:0007669"/>
    <property type="project" value="UniProtKB-KW"/>
</dbReference>
<dbReference type="GO" id="GO:0005737">
    <property type="term" value="C:cytoplasm"/>
    <property type="evidence" value="ECO:0007669"/>
    <property type="project" value="UniProtKB-SubCell"/>
</dbReference>
<keyword evidence="2" id="KW-0963">Cytoplasm</keyword>
<evidence type="ECO:0000256" key="3">
    <source>
        <dbReference type="ARBA" id="ARBA00022723"/>
    </source>
</evidence>
<gene>
    <name evidence="6" type="ORF">C5F46_15945</name>
</gene>
<accession>A0A2T4J554</accession>
<keyword evidence="3" id="KW-0479">Metal-binding</keyword>
<reference evidence="6 7" key="1">
    <citation type="submission" date="2018-03" db="EMBL/GenBank/DDBJ databases">
        <title>Rhodobacter veldkampii.</title>
        <authorList>
            <person name="Meyer T.E."/>
            <person name="Miller S."/>
            <person name="Lodha T."/>
            <person name="Gandham S."/>
            <person name="Chintalapati S."/>
            <person name="Chintalapati V.R."/>
        </authorList>
    </citation>
    <scope>NUCLEOTIDE SEQUENCE [LARGE SCALE GENOMIC DNA]</scope>
    <source>
        <strain evidence="6 7">DSM 11550</strain>
    </source>
</reference>